<protein>
    <submittedName>
        <fullName evidence="1">DUF4251 domain-containing protein</fullName>
    </submittedName>
</protein>
<reference evidence="1 2" key="1">
    <citation type="journal article" date="2013" name="Int. J. Syst. Evol. Microbiol.">
        <title>Aquimarina gracilis sp. nov., isolated from the gut microflora of a mussel, Mytilus coruscus, and emended description of Aquimarina spongiae.</title>
        <authorList>
            <person name="Park S.C."/>
            <person name="Choe H.N."/>
            <person name="Baik K.S."/>
            <person name="Seong C.N."/>
        </authorList>
    </citation>
    <scope>NUCLEOTIDE SEQUENCE [LARGE SCALE GENOMIC DNA]</scope>
    <source>
        <strain evidence="1 2">PSC32</strain>
    </source>
</reference>
<dbReference type="Gene3D" id="2.40.128.410">
    <property type="match status" value="1"/>
</dbReference>
<dbReference type="Proteomes" id="UP001327027">
    <property type="component" value="Unassembled WGS sequence"/>
</dbReference>
<organism evidence="1 2">
    <name type="scientific">Aquimarina gracilis</name>
    <dbReference type="NCBI Taxonomy" id="874422"/>
    <lineage>
        <taxon>Bacteria</taxon>
        <taxon>Pseudomonadati</taxon>
        <taxon>Bacteroidota</taxon>
        <taxon>Flavobacteriia</taxon>
        <taxon>Flavobacteriales</taxon>
        <taxon>Flavobacteriaceae</taxon>
        <taxon>Aquimarina</taxon>
    </lineage>
</organism>
<gene>
    <name evidence="1" type="ORF">U6A24_13135</name>
</gene>
<sequence length="190" mass="21271">MKIKAIIFIVCCAFISCNSSKNPAEEAAKMQVLDQLMAQNDFQIESNWAHPLVSNSITSIANSRLLPPGSTAGAIDIFGNPNYLRVMGDSISMYLPYYGERQLAATYNNTIIAIKYDGKPDNIKIEKNEKKQTYELQFIAKGDRETYRVFIKLTPNLTSMISVNSSHRTPISYKGNISKIPKNDQPITVQ</sequence>
<accession>A0ABU5ZX17</accession>
<evidence type="ECO:0000313" key="1">
    <source>
        <dbReference type="EMBL" id="MEB3346414.1"/>
    </source>
</evidence>
<comment type="caution">
    <text evidence="1">The sequence shown here is derived from an EMBL/GenBank/DDBJ whole genome shotgun (WGS) entry which is preliminary data.</text>
</comment>
<dbReference type="EMBL" id="JAYKLX010000006">
    <property type="protein sequence ID" value="MEB3346414.1"/>
    <property type="molecule type" value="Genomic_DNA"/>
</dbReference>
<dbReference type="InterPro" id="IPR025347">
    <property type="entry name" value="DUF4251"/>
</dbReference>
<evidence type="ECO:0000313" key="2">
    <source>
        <dbReference type="Proteomes" id="UP001327027"/>
    </source>
</evidence>
<name>A0ABU5ZX17_9FLAO</name>
<dbReference type="RefSeq" id="WP_324180444.1">
    <property type="nucleotide sequence ID" value="NZ_BAABAW010000006.1"/>
</dbReference>
<dbReference type="Pfam" id="PF14059">
    <property type="entry name" value="DUF4251"/>
    <property type="match status" value="1"/>
</dbReference>
<keyword evidence="2" id="KW-1185">Reference proteome</keyword>
<dbReference type="PROSITE" id="PS51257">
    <property type="entry name" value="PROKAR_LIPOPROTEIN"/>
    <property type="match status" value="1"/>
</dbReference>
<proteinExistence type="predicted"/>